<evidence type="ECO:0000256" key="5">
    <source>
        <dbReference type="ARBA" id="ARBA00023136"/>
    </source>
</evidence>
<protein>
    <submittedName>
        <fullName evidence="9">Aromatic acid exporter family protein</fullName>
    </submittedName>
</protein>
<dbReference type="Pfam" id="PF13515">
    <property type="entry name" value="FUSC_2"/>
    <property type="match status" value="1"/>
</dbReference>
<keyword evidence="4 7" id="KW-1133">Transmembrane helix</keyword>
<evidence type="ECO:0000256" key="7">
    <source>
        <dbReference type="SAM" id="Phobius"/>
    </source>
</evidence>
<evidence type="ECO:0000256" key="6">
    <source>
        <dbReference type="ARBA" id="ARBA00043993"/>
    </source>
</evidence>
<feature type="transmembrane region" description="Helical" evidence="7">
    <location>
        <begin position="75"/>
        <end position="99"/>
    </location>
</feature>
<name>A0ABV8AFU1_9FLAO</name>
<evidence type="ECO:0000256" key="3">
    <source>
        <dbReference type="ARBA" id="ARBA00022692"/>
    </source>
</evidence>
<dbReference type="RefSeq" id="WP_386097497.1">
    <property type="nucleotide sequence ID" value="NZ_JBHSAT010000004.1"/>
</dbReference>
<dbReference type="PANTHER" id="PTHR30509">
    <property type="entry name" value="P-HYDROXYBENZOIC ACID EFFLUX PUMP SUBUNIT-RELATED"/>
    <property type="match status" value="1"/>
</dbReference>
<sequence>MTIPFNFSKVEIKDALRLALQSAVSAALTFVILKYFNLPEVFVAVLSAVLVVEPSIGNTFIAAKGRVLATIVGSAIGFILLVVIPWGFGTALSLAIAMFVLNGISSFKPTWRYGVVAAVAIALGSTNDAWDTSLDRIIAIGIGVAVGILVSFVVWPEKSETRTKRHIKNALRALYKRFEFAIDNTRSEENEGSAHASKFHESLSKAKQSVGSITFNDPKGFRNQINQIEKLYNSTLIINRVALNTKADVTDGDSGIEKNTEDLKLCALDLIKDLIDNECASEEKLEEFKEQISKVKDNFKNSEDNRDLNLLRHAFVFGVLEIQDSLIGLNESFSD</sequence>
<proteinExistence type="inferred from homology"/>
<accession>A0ABV8AFU1</accession>
<evidence type="ECO:0000256" key="2">
    <source>
        <dbReference type="ARBA" id="ARBA00022475"/>
    </source>
</evidence>
<feature type="transmembrane region" description="Helical" evidence="7">
    <location>
        <begin position="137"/>
        <end position="155"/>
    </location>
</feature>
<comment type="subcellular location">
    <subcellularLocation>
        <location evidence="1">Cell membrane</location>
        <topology evidence="1">Multi-pass membrane protein</topology>
    </subcellularLocation>
</comment>
<evidence type="ECO:0000256" key="1">
    <source>
        <dbReference type="ARBA" id="ARBA00004651"/>
    </source>
</evidence>
<evidence type="ECO:0000256" key="4">
    <source>
        <dbReference type="ARBA" id="ARBA00022989"/>
    </source>
</evidence>
<feature type="transmembrane region" description="Helical" evidence="7">
    <location>
        <begin position="42"/>
        <end position="63"/>
    </location>
</feature>
<comment type="similarity">
    <text evidence="6">Belongs to the YccS/YhfK family.</text>
</comment>
<feature type="domain" description="Integral membrane bound transporter" evidence="8">
    <location>
        <begin position="29"/>
        <end position="150"/>
    </location>
</feature>
<evidence type="ECO:0000259" key="8">
    <source>
        <dbReference type="Pfam" id="PF13515"/>
    </source>
</evidence>
<keyword evidence="3 7" id="KW-0812">Transmembrane</keyword>
<reference evidence="10" key="1">
    <citation type="journal article" date="2019" name="Int. J. Syst. Evol. Microbiol.">
        <title>The Global Catalogue of Microorganisms (GCM) 10K type strain sequencing project: providing services to taxonomists for standard genome sequencing and annotation.</title>
        <authorList>
            <consortium name="The Broad Institute Genomics Platform"/>
            <consortium name="The Broad Institute Genome Sequencing Center for Infectious Disease"/>
            <person name="Wu L."/>
            <person name="Ma J."/>
        </authorList>
    </citation>
    <scope>NUCLEOTIDE SEQUENCE [LARGE SCALE GENOMIC DNA]</scope>
    <source>
        <strain evidence="10">CECT 8979</strain>
    </source>
</reference>
<evidence type="ECO:0000313" key="10">
    <source>
        <dbReference type="Proteomes" id="UP001595812"/>
    </source>
</evidence>
<dbReference type="InterPro" id="IPR049453">
    <property type="entry name" value="Memb_transporter_dom"/>
</dbReference>
<keyword evidence="10" id="KW-1185">Reference proteome</keyword>
<comment type="caution">
    <text evidence="9">The sequence shown here is derived from an EMBL/GenBank/DDBJ whole genome shotgun (WGS) entry which is preliminary data.</text>
</comment>
<evidence type="ECO:0000313" key="9">
    <source>
        <dbReference type="EMBL" id="MFC3876515.1"/>
    </source>
</evidence>
<dbReference type="Proteomes" id="UP001595812">
    <property type="component" value="Unassembled WGS sequence"/>
</dbReference>
<gene>
    <name evidence="9" type="ORF">ACFOSX_04655</name>
</gene>
<organism evidence="9 10">
    <name type="scientific">Winogradskyella maritima</name>
    <dbReference type="NCBI Taxonomy" id="1517766"/>
    <lineage>
        <taxon>Bacteria</taxon>
        <taxon>Pseudomonadati</taxon>
        <taxon>Bacteroidota</taxon>
        <taxon>Flavobacteriia</taxon>
        <taxon>Flavobacteriales</taxon>
        <taxon>Flavobacteriaceae</taxon>
        <taxon>Winogradskyella</taxon>
    </lineage>
</organism>
<dbReference type="PANTHER" id="PTHR30509:SF9">
    <property type="entry name" value="MULTIDRUG RESISTANCE PROTEIN MDTO"/>
    <property type="match status" value="1"/>
</dbReference>
<keyword evidence="5 7" id="KW-0472">Membrane</keyword>
<keyword evidence="2" id="KW-1003">Cell membrane</keyword>
<dbReference type="EMBL" id="JBHSAT010000004">
    <property type="protein sequence ID" value="MFC3876515.1"/>
    <property type="molecule type" value="Genomic_DNA"/>
</dbReference>